<dbReference type="GO" id="GO:0006289">
    <property type="term" value="P:nucleotide-excision repair"/>
    <property type="evidence" value="ECO:0007669"/>
    <property type="project" value="TreeGrafter"/>
</dbReference>
<dbReference type="GO" id="GO:0003676">
    <property type="term" value="F:nucleic acid binding"/>
    <property type="evidence" value="ECO:0007669"/>
    <property type="project" value="InterPro"/>
</dbReference>
<evidence type="ECO:0000259" key="4">
    <source>
        <dbReference type="PROSITE" id="PS51194"/>
    </source>
</evidence>
<dbReference type="Gene3D" id="3.40.50.300">
    <property type="entry name" value="P-loop containing nucleotide triphosphate hydrolases"/>
    <property type="match status" value="2"/>
</dbReference>
<sequence>MSEDEVKAYHAIITELEAPVIAGEQNIQEGEWLLIVNHEYYIPRDRLRSFLEKKNFSNPDKIIDALVNKGFLVMLPCSKDNCPGFRSLHMDILVRSSQITTLHGNPPYLLSYKFAITRLKVPIKEDRMIIPSVNNPLWNELQSAILYFFNNNRRLADVYANILKKYLSRRGTGLDGFQAYVLRKMLSSDKSTYAIVAPTGSGKTEIYLFYSLAMVMKWRLLENDRRKKILLVYPRKALTVDQAYRIIELLSIANDELAHAKYQITFGIRDGDTPLGITANQSRDTRLVKIGELFRGVACPHCGKGLLAYESINSVICKYCNKKFDFIKTVRRTVAQADIVATNPWALETRLLDSAAEDVGARTLSDIALAVFDEAHEYTGVSGGILATLLDVLRGISDQKDVNLVFSSATIPDPRDFIVKLSGDDSCEIFNFNNEVAGGRLQIKGERLVILAHFMMNPRYSWNTYCQLWSVLMAFLSYAYKLRGLPQPQSILFINNIKELRRAKSGYIENLRLGEPKDHLIDSLDPLDPYCYYHYLPINSAKQIRERALRGELFNELKDLVVEIHSEVPRESREKVAARLRGGEGLVALSTSSLELGVDYDGVGFVLNSGLDNPITLVQRIGRGGRGDKTMRTVLGIVLARALPTEMLKTYEESFMKAVATMSISGYKLFITKDNPQVIKRGILIESMAKLAKKGKDTYASGASKGPIRDSETLQSFIKYILGEIL</sequence>
<accession>A0A7C1GP19</accession>
<dbReference type="EMBL" id="DSAY01000111">
    <property type="protein sequence ID" value="HDP15351.1"/>
    <property type="molecule type" value="Genomic_DNA"/>
</dbReference>
<feature type="domain" description="Helicase C-terminal" evidence="4">
    <location>
        <begin position="526"/>
        <end position="670"/>
    </location>
</feature>
<dbReference type="InterPro" id="IPR001650">
    <property type="entry name" value="Helicase_C-like"/>
</dbReference>
<protein>
    <submittedName>
        <fullName evidence="5">DEAD/DEAH box helicase</fullName>
    </submittedName>
</protein>
<proteinExistence type="predicted"/>
<evidence type="ECO:0000256" key="1">
    <source>
        <dbReference type="ARBA" id="ARBA00022741"/>
    </source>
</evidence>
<dbReference type="SMART" id="SM00490">
    <property type="entry name" value="HELICc"/>
    <property type="match status" value="1"/>
</dbReference>
<dbReference type="SMART" id="SM00487">
    <property type="entry name" value="DEXDc"/>
    <property type="match status" value="1"/>
</dbReference>
<gene>
    <name evidence="5" type="ORF">ENN26_06220</name>
</gene>
<keyword evidence="1" id="KW-0547">Nucleotide-binding</keyword>
<dbReference type="GO" id="GO:0005524">
    <property type="term" value="F:ATP binding"/>
    <property type="evidence" value="ECO:0007669"/>
    <property type="project" value="UniProtKB-KW"/>
</dbReference>
<dbReference type="InterPro" id="IPR014001">
    <property type="entry name" value="Helicase_ATP-bd"/>
</dbReference>
<dbReference type="Pfam" id="PF00271">
    <property type="entry name" value="Helicase_C"/>
    <property type="match status" value="1"/>
</dbReference>
<dbReference type="PROSITE" id="PS51192">
    <property type="entry name" value="HELICASE_ATP_BIND_1"/>
    <property type="match status" value="1"/>
</dbReference>
<name>A0A7C1GP19_9CREN</name>
<dbReference type="InterPro" id="IPR011545">
    <property type="entry name" value="DEAD/DEAH_box_helicase_dom"/>
</dbReference>
<organism evidence="5">
    <name type="scientific">Thermofilum adornatum</name>
    <dbReference type="NCBI Taxonomy" id="1365176"/>
    <lineage>
        <taxon>Archaea</taxon>
        <taxon>Thermoproteota</taxon>
        <taxon>Thermoprotei</taxon>
        <taxon>Thermofilales</taxon>
        <taxon>Thermofilaceae</taxon>
        <taxon>Thermofilum</taxon>
    </lineage>
</organism>
<dbReference type="GO" id="GO:0043138">
    <property type="term" value="F:3'-5' DNA helicase activity"/>
    <property type="evidence" value="ECO:0007669"/>
    <property type="project" value="TreeGrafter"/>
</dbReference>
<dbReference type="Pfam" id="PF00270">
    <property type="entry name" value="DEAD"/>
    <property type="match status" value="2"/>
</dbReference>
<dbReference type="SUPFAM" id="SSF52540">
    <property type="entry name" value="P-loop containing nucleoside triphosphate hydrolases"/>
    <property type="match status" value="1"/>
</dbReference>
<dbReference type="AlphaFoldDB" id="A0A7C1GP19"/>
<keyword evidence="5" id="KW-0378">Hydrolase</keyword>
<evidence type="ECO:0000259" key="3">
    <source>
        <dbReference type="PROSITE" id="PS51192"/>
    </source>
</evidence>
<dbReference type="PANTHER" id="PTHR47957">
    <property type="entry name" value="ATP-DEPENDENT HELICASE HRQ1"/>
    <property type="match status" value="1"/>
</dbReference>
<feature type="domain" description="Helicase ATP-binding" evidence="3">
    <location>
        <begin position="184"/>
        <end position="429"/>
    </location>
</feature>
<reference evidence="5" key="1">
    <citation type="journal article" date="2020" name="mSystems">
        <title>Genome- and Community-Level Interaction Insights into Carbon Utilization and Element Cycling Functions of Hydrothermarchaeota in Hydrothermal Sediment.</title>
        <authorList>
            <person name="Zhou Z."/>
            <person name="Liu Y."/>
            <person name="Xu W."/>
            <person name="Pan J."/>
            <person name="Luo Z.H."/>
            <person name="Li M."/>
        </authorList>
    </citation>
    <scope>NUCLEOTIDE SEQUENCE [LARGE SCALE GENOMIC DNA]</scope>
    <source>
        <strain evidence="5">SpSt-116</strain>
    </source>
</reference>
<dbReference type="GO" id="GO:0036297">
    <property type="term" value="P:interstrand cross-link repair"/>
    <property type="evidence" value="ECO:0007669"/>
    <property type="project" value="TreeGrafter"/>
</dbReference>
<keyword evidence="5" id="KW-0347">Helicase</keyword>
<evidence type="ECO:0000313" key="5">
    <source>
        <dbReference type="EMBL" id="HDP15351.1"/>
    </source>
</evidence>
<evidence type="ECO:0000256" key="2">
    <source>
        <dbReference type="ARBA" id="ARBA00022840"/>
    </source>
</evidence>
<comment type="caution">
    <text evidence="5">The sequence shown here is derived from an EMBL/GenBank/DDBJ whole genome shotgun (WGS) entry which is preliminary data.</text>
</comment>
<dbReference type="PANTHER" id="PTHR47957:SF3">
    <property type="entry name" value="ATP-DEPENDENT HELICASE HRQ1"/>
    <property type="match status" value="1"/>
</dbReference>
<keyword evidence="2" id="KW-0067">ATP-binding</keyword>
<dbReference type="InterPro" id="IPR027417">
    <property type="entry name" value="P-loop_NTPase"/>
</dbReference>
<dbReference type="PROSITE" id="PS51194">
    <property type="entry name" value="HELICASE_CTER"/>
    <property type="match status" value="1"/>
</dbReference>